<proteinExistence type="predicted"/>
<protein>
    <recommendedName>
        <fullName evidence="1">BclA C-terminal domain-containing protein</fullName>
    </recommendedName>
</protein>
<organism evidence="2 3">
    <name type="scientific">Paenibacillus polysaccharolyticus</name>
    <dbReference type="NCBI Taxonomy" id="582692"/>
    <lineage>
        <taxon>Bacteria</taxon>
        <taxon>Bacillati</taxon>
        <taxon>Bacillota</taxon>
        <taxon>Bacilli</taxon>
        <taxon>Bacillales</taxon>
        <taxon>Paenibacillaceae</taxon>
        <taxon>Paenibacillus</taxon>
    </lineage>
</organism>
<dbReference type="Proteomes" id="UP000198538">
    <property type="component" value="Unassembled WGS sequence"/>
</dbReference>
<dbReference type="EMBL" id="FMVM01000003">
    <property type="protein sequence ID" value="SCY29299.1"/>
    <property type="molecule type" value="Genomic_DNA"/>
</dbReference>
<feature type="non-terminal residue" evidence="2">
    <location>
        <position position="1"/>
    </location>
</feature>
<dbReference type="Pfam" id="PF18573">
    <property type="entry name" value="BclA_C"/>
    <property type="match status" value="1"/>
</dbReference>
<name>A0A1G5EQP0_9BACL</name>
<dbReference type="Gene3D" id="2.60.120.40">
    <property type="match status" value="1"/>
</dbReference>
<dbReference type="STRING" id="582692.SAMN05720606_103396"/>
<dbReference type="InterPro" id="IPR041415">
    <property type="entry name" value="BclA_C"/>
</dbReference>
<gene>
    <name evidence="2" type="ORF">SAMN05720606_103396</name>
</gene>
<reference evidence="3" key="1">
    <citation type="submission" date="2016-10" db="EMBL/GenBank/DDBJ databases">
        <authorList>
            <person name="Varghese N."/>
            <person name="Submissions S."/>
        </authorList>
    </citation>
    <scope>NUCLEOTIDE SEQUENCE [LARGE SCALE GENOMIC DNA]</scope>
    <source>
        <strain evidence="3">BL9</strain>
    </source>
</reference>
<evidence type="ECO:0000313" key="2">
    <source>
        <dbReference type="EMBL" id="SCY29299.1"/>
    </source>
</evidence>
<dbReference type="RefSeq" id="WP_420848909.1">
    <property type="nucleotide sequence ID" value="NZ_FMVM01000003.1"/>
</dbReference>
<dbReference type="InterPro" id="IPR008983">
    <property type="entry name" value="Tumour_necrosis_fac-like_dom"/>
</dbReference>
<evidence type="ECO:0000259" key="1">
    <source>
        <dbReference type="Pfam" id="PF18573"/>
    </source>
</evidence>
<accession>A0A1G5EQP0</accession>
<feature type="domain" description="BclA C-terminal" evidence="1">
    <location>
        <begin position="27"/>
        <end position="151"/>
    </location>
</feature>
<dbReference type="AlphaFoldDB" id="A0A1G5EQP0"/>
<evidence type="ECO:0000313" key="3">
    <source>
        <dbReference type="Proteomes" id="UP000198538"/>
    </source>
</evidence>
<keyword evidence="3" id="KW-1185">Reference proteome</keyword>
<sequence>ATGASITGATGATGATGTSVTANSAFAENINGTIVVILGGTLIALPSNQNFGTGITVNGTSDTFTLANAGRYFISYRINLTAALAIQSRVLLNGTAISASVVSPTLSLNQLQSEFIVTVTAGSSIQLQLFGLAGAAVLSPPGATLTIIQLS</sequence>